<organism evidence="1 2">
    <name type="scientific">Schistosoma rodhaini</name>
    <dbReference type="NCBI Taxonomy" id="6188"/>
    <lineage>
        <taxon>Eukaryota</taxon>
        <taxon>Metazoa</taxon>
        <taxon>Spiralia</taxon>
        <taxon>Lophotrochozoa</taxon>
        <taxon>Platyhelminthes</taxon>
        <taxon>Trematoda</taxon>
        <taxon>Digenea</taxon>
        <taxon>Strigeidida</taxon>
        <taxon>Schistosomatoidea</taxon>
        <taxon>Schistosomatidae</taxon>
        <taxon>Schistosoma</taxon>
    </lineage>
</organism>
<dbReference type="AlphaFoldDB" id="A0AA85FYD3"/>
<name>A0AA85FYD3_9TREM</name>
<reference evidence="1" key="1">
    <citation type="submission" date="2022-06" db="EMBL/GenBank/DDBJ databases">
        <authorList>
            <person name="Berger JAMES D."/>
            <person name="Berger JAMES D."/>
        </authorList>
    </citation>
    <scope>NUCLEOTIDE SEQUENCE [LARGE SCALE GENOMIC DNA]</scope>
</reference>
<sequence length="82" mass="9957">MQLKHGSPLSESFFYSVLNHLIVFYSQLLSQMLHRTEPFRIEYTTKEYKESTGYLLANEYAMRITMNMIICSKMIHYRIRRR</sequence>
<proteinExistence type="predicted"/>
<dbReference type="WBParaSite" id="SRDH1_69770.1">
    <property type="protein sequence ID" value="SRDH1_69770.1"/>
    <property type="gene ID" value="SRDH1_69770"/>
</dbReference>
<dbReference type="Proteomes" id="UP000050792">
    <property type="component" value="Unassembled WGS sequence"/>
</dbReference>
<evidence type="ECO:0000313" key="2">
    <source>
        <dbReference type="WBParaSite" id="SRDH1_69770.1"/>
    </source>
</evidence>
<accession>A0AA85FYD3</accession>
<evidence type="ECO:0000313" key="1">
    <source>
        <dbReference type="Proteomes" id="UP000050792"/>
    </source>
</evidence>
<protein>
    <submittedName>
        <fullName evidence="2">Uncharacterized protein</fullName>
    </submittedName>
</protein>
<keyword evidence="1" id="KW-1185">Reference proteome</keyword>
<reference evidence="2" key="2">
    <citation type="submission" date="2023-11" db="UniProtKB">
        <authorList>
            <consortium name="WormBaseParasite"/>
        </authorList>
    </citation>
    <scope>IDENTIFICATION</scope>
</reference>